<dbReference type="Proteomes" id="UP001352852">
    <property type="component" value="Unassembled WGS sequence"/>
</dbReference>
<sequence length="78" mass="8708">MTTEYHDEVEDDINSFWNKEPRPISFSGVPRFRRWLYPGLGVSFVLIFIIAVGVTTTEGHVYASKHSGTSAAGAFVLM</sequence>
<evidence type="ECO:0000313" key="3">
    <source>
        <dbReference type="Proteomes" id="UP001352852"/>
    </source>
</evidence>
<keyword evidence="1" id="KW-0472">Membrane</keyword>
<feature type="transmembrane region" description="Helical" evidence="1">
    <location>
        <begin position="35"/>
        <end position="55"/>
    </location>
</feature>
<proteinExistence type="predicted"/>
<comment type="caution">
    <text evidence="2">The sequence shown here is derived from an EMBL/GenBank/DDBJ whole genome shotgun (WGS) entry which is preliminary data.</text>
</comment>
<keyword evidence="1" id="KW-1133">Transmembrane helix</keyword>
<protein>
    <submittedName>
        <fullName evidence="2">Uncharacterized protein</fullName>
    </submittedName>
</protein>
<gene>
    <name evidence="2" type="ORF">CHARACLAT_019255</name>
</gene>
<accession>A0ABU7E2B7</accession>
<organism evidence="2 3">
    <name type="scientific">Characodon lateralis</name>
    <dbReference type="NCBI Taxonomy" id="208331"/>
    <lineage>
        <taxon>Eukaryota</taxon>
        <taxon>Metazoa</taxon>
        <taxon>Chordata</taxon>
        <taxon>Craniata</taxon>
        <taxon>Vertebrata</taxon>
        <taxon>Euteleostomi</taxon>
        <taxon>Actinopterygii</taxon>
        <taxon>Neopterygii</taxon>
        <taxon>Teleostei</taxon>
        <taxon>Neoteleostei</taxon>
        <taxon>Acanthomorphata</taxon>
        <taxon>Ovalentaria</taxon>
        <taxon>Atherinomorphae</taxon>
        <taxon>Cyprinodontiformes</taxon>
        <taxon>Goodeidae</taxon>
        <taxon>Characodon</taxon>
    </lineage>
</organism>
<reference evidence="2 3" key="1">
    <citation type="submission" date="2021-06" db="EMBL/GenBank/DDBJ databases">
        <authorList>
            <person name="Palmer J.M."/>
        </authorList>
    </citation>
    <scope>NUCLEOTIDE SEQUENCE [LARGE SCALE GENOMIC DNA]</scope>
    <source>
        <strain evidence="2 3">CL_MEX2019</strain>
        <tissue evidence="2">Muscle</tissue>
    </source>
</reference>
<evidence type="ECO:0000256" key="1">
    <source>
        <dbReference type="SAM" id="Phobius"/>
    </source>
</evidence>
<name>A0ABU7E2B7_9TELE</name>
<dbReference type="EMBL" id="JAHUTJ010042724">
    <property type="protein sequence ID" value="MED6281240.1"/>
    <property type="molecule type" value="Genomic_DNA"/>
</dbReference>
<evidence type="ECO:0000313" key="2">
    <source>
        <dbReference type="EMBL" id="MED6281240.1"/>
    </source>
</evidence>
<keyword evidence="3" id="KW-1185">Reference proteome</keyword>
<keyword evidence="1" id="KW-0812">Transmembrane</keyword>